<dbReference type="InterPro" id="IPR011990">
    <property type="entry name" value="TPR-like_helical_dom_sf"/>
</dbReference>
<gene>
    <name evidence="1" type="ORF">S12H4_33365</name>
</gene>
<dbReference type="EMBL" id="BARW01019655">
    <property type="protein sequence ID" value="GAI97870.1"/>
    <property type="molecule type" value="Genomic_DNA"/>
</dbReference>
<accession>X1UDA3</accession>
<dbReference type="PROSITE" id="PS50293">
    <property type="entry name" value="TPR_REGION"/>
    <property type="match status" value="1"/>
</dbReference>
<dbReference type="SMART" id="SM00028">
    <property type="entry name" value="TPR"/>
    <property type="match status" value="1"/>
</dbReference>
<evidence type="ECO:0000313" key="1">
    <source>
        <dbReference type="EMBL" id="GAI97870.1"/>
    </source>
</evidence>
<organism evidence="1">
    <name type="scientific">marine sediment metagenome</name>
    <dbReference type="NCBI Taxonomy" id="412755"/>
    <lineage>
        <taxon>unclassified sequences</taxon>
        <taxon>metagenomes</taxon>
        <taxon>ecological metagenomes</taxon>
    </lineage>
</organism>
<name>X1UDA3_9ZZZZ</name>
<dbReference type="Pfam" id="PF00515">
    <property type="entry name" value="TPR_1"/>
    <property type="match status" value="1"/>
</dbReference>
<feature type="non-terminal residue" evidence="1">
    <location>
        <position position="1"/>
    </location>
</feature>
<dbReference type="Gene3D" id="1.25.40.10">
    <property type="entry name" value="Tetratricopeptide repeat domain"/>
    <property type="match status" value="1"/>
</dbReference>
<protein>
    <submittedName>
        <fullName evidence="1">Uncharacterized protein</fullName>
    </submittedName>
</protein>
<dbReference type="SUPFAM" id="SSF48452">
    <property type="entry name" value="TPR-like"/>
    <property type="match status" value="1"/>
</dbReference>
<dbReference type="InterPro" id="IPR019734">
    <property type="entry name" value="TPR_rpt"/>
</dbReference>
<sequence>AYLSQFGININILNSIGECYYRLGNIEEALIAWEKSLELNPKQENVKKLVDSLKQKK</sequence>
<reference evidence="1" key="1">
    <citation type="journal article" date="2014" name="Front. Microbiol.">
        <title>High frequency of phylogenetically diverse reductive dehalogenase-homologous genes in deep subseafloor sedimentary metagenomes.</title>
        <authorList>
            <person name="Kawai M."/>
            <person name="Futagami T."/>
            <person name="Toyoda A."/>
            <person name="Takaki Y."/>
            <person name="Nishi S."/>
            <person name="Hori S."/>
            <person name="Arai W."/>
            <person name="Tsubouchi T."/>
            <person name="Morono Y."/>
            <person name="Uchiyama I."/>
            <person name="Ito T."/>
            <person name="Fujiyama A."/>
            <person name="Inagaki F."/>
            <person name="Takami H."/>
        </authorList>
    </citation>
    <scope>NUCLEOTIDE SEQUENCE</scope>
    <source>
        <strain evidence="1">Expedition CK06-06</strain>
    </source>
</reference>
<proteinExistence type="predicted"/>
<dbReference type="PROSITE" id="PS50005">
    <property type="entry name" value="TPR"/>
    <property type="match status" value="1"/>
</dbReference>
<comment type="caution">
    <text evidence="1">The sequence shown here is derived from an EMBL/GenBank/DDBJ whole genome shotgun (WGS) entry which is preliminary data.</text>
</comment>
<dbReference type="AlphaFoldDB" id="X1UDA3"/>